<dbReference type="RefSeq" id="XP_038726775.1">
    <property type="nucleotide sequence ID" value="XM_038882379.1"/>
</dbReference>
<protein>
    <submittedName>
        <fullName evidence="1">Uncharacterized protein</fullName>
    </submittedName>
</protein>
<dbReference type="GeneID" id="62155452"/>
<evidence type="ECO:0000313" key="1">
    <source>
        <dbReference type="EMBL" id="KAF7918410.1"/>
    </source>
</evidence>
<comment type="caution">
    <text evidence="1">The sequence shown here is derived from an EMBL/GenBank/DDBJ whole genome shotgun (WGS) entry which is preliminary data.</text>
</comment>
<reference evidence="1 2" key="1">
    <citation type="journal article" date="2020" name="Genome Biol. Evol.">
        <title>Comparative genomics of Sclerotiniaceae.</title>
        <authorList>
            <person name="Valero Jimenez C.A."/>
            <person name="Steentjes M."/>
            <person name="Scholten O.E."/>
            <person name="Van Kan J.A.L."/>
        </authorList>
    </citation>
    <scope>NUCLEOTIDE SEQUENCE [LARGE SCALE GENOMIC DNA]</scope>
    <source>
        <strain evidence="1 2">MUCL 94</strain>
    </source>
</reference>
<sequence length="100" mass="11284">MNIQELQRLRMHIQLGLVSLYSASASVLHYDPNLTIRLPTFALAHTSNHCRLRPSFSRAWCSIVWHRRFVQTGSDRMFGESLANVSEESAGCGPRVVGWG</sequence>
<gene>
    <name evidence="1" type="ORF">EAE97_011865</name>
</gene>
<organism evidence="1 2">
    <name type="scientific">Botrytis byssoidea</name>
    <dbReference type="NCBI Taxonomy" id="139641"/>
    <lineage>
        <taxon>Eukaryota</taxon>
        <taxon>Fungi</taxon>
        <taxon>Dikarya</taxon>
        <taxon>Ascomycota</taxon>
        <taxon>Pezizomycotina</taxon>
        <taxon>Leotiomycetes</taxon>
        <taxon>Helotiales</taxon>
        <taxon>Sclerotiniaceae</taxon>
        <taxon>Botrytis</taxon>
    </lineage>
</organism>
<evidence type="ECO:0000313" key="2">
    <source>
        <dbReference type="Proteomes" id="UP000710849"/>
    </source>
</evidence>
<dbReference type="EMBL" id="RCSW01000043">
    <property type="protein sequence ID" value="KAF7918410.1"/>
    <property type="molecule type" value="Genomic_DNA"/>
</dbReference>
<dbReference type="AlphaFoldDB" id="A0A9P5HUY8"/>
<accession>A0A9P5HUY8</accession>
<name>A0A9P5HUY8_9HELO</name>
<keyword evidence="2" id="KW-1185">Reference proteome</keyword>
<dbReference type="Proteomes" id="UP000710849">
    <property type="component" value="Unassembled WGS sequence"/>
</dbReference>
<proteinExistence type="predicted"/>